<feature type="transmembrane region" description="Helical" evidence="1">
    <location>
        <begin position="70"/>
        <end position="94"/>
    </location>
</feature>
<keyword evidence="1" id="KW-0812">Transmembrane</keyword>
<dbReference type="OrthoDB" id="202545at2759"/>
<dbReference type="Proteomes" id="UP000007963">
    <property type="component" value="Unassembled WGS sequence"/>
</dbReference>
<dbReference type="GeneID" id="4320719"/>
<gene>
    <name evidence="2" type="ORF">ATEG_05108</name>
</gene>
<keyword evidence="1" id="KW-1133">Transmembrane helix</keyword>
<reference evidence="3" key="1">
    <citation type="submission" date="2005-09" db="EMBL/GenBank/DDBJ databases">
        <title>Annotation of the Aspergillus terreus NIH2624 genome.</title>
        <authorList>
            <person name="Birren B.W."/>
            <person name="Lander E.S."/>
            <person name="Galagan J.E."/>
            <person name="Nusbaum C."/>
            <person name="Devon K."/>
            <person name="Henn M."/>
            <person name="Ma L.-J."/>
            <person name="Jaffe D.B."/>
            <person name="Butler J."/>
            <person name="Alvarez P."/>
            <person name="Gnerre S."/>
            <person name="Grabherr M."/>
            <person name="Kleber M."/>
            <person name="Mauceli E.W."/>
            <person name="Brockman W."/>
            <person name="Rounsley S."/>
            <person name="Young S.K."/>
            <person name="LaButti K."/>
            <person name="Pushparaj V."/>
            <person name="DeCaprio D."/>
            <person name="Crawford M."/>
            <person name="Koehrsen M."/>
            <person name="Engels R."/>
            <person name="Montgomery P."/>
            <person name="Pearson M."/>
            <person name="Howarth C."/>
            <person name="Larson L."/>
            <person name="Luoma S."/>
            <person name="White J."/>
            <person name="Alvarado L."/>
            <person name="Kodira C.D."/>
            <person name="Zeng Q."/>
            <person name="Oleary S."/>
            <person name="Yandava C."/>
            <person name="Denning D.W."/>
            <person name="Nierman W.C."/>
            <person name="Milne T."/>
            <person name="Madden K."/>
        </authorList>
    </citation>
    <scope>NUCLEOTIDE SEQUENCE [LARGE SCALE GENOMIC DNA]</scope>
    <source>
        <strain evidence="3">NIH 2624 / FGSC A1156</strain>
    </source>
</reference>
<dbReference type="SUPFAM" id="SSF53474">
    <property type="entry name" value="alpha/beta-Hydrolases"/>
    <property type="match status" value="1"/>
</dbReference>
<name>Q0CMH6_ASPTN</name>
<dbReference type="VEuPathDB" id="FungiDB:ATEG_05108"/>
<keyword evidence="1" id="KW-0472">Membrane</keyword>
<dbReference type="RefSeq" id="XP_001214286.1">
    <property type="nucleotide sequence ID" value="XM_001214286.1"/>
</dbReference>
<evidence type="ECO:0000313" key="2">
    <source>
        <dbReference type="EMBL" id="EAU34177.1"/>
    </source>
</evidence>
<dbReference type="EMBL" id="CH476600">
    <property type="protein sequence ID" value="EAU34177.1"/>
    <property type="molecule type" value="Genomic_DNA"/>
</dbReference>
<evidence type="ECO:0008006" key="4">
    <source>
        <dbReference type="Google" id="ProtNLM"/>
    </source>
</evidence>
<evidence type="ECO:0000313" key="3">
    <source>
        <dbReference type="Proteomes" id="UP000007963"/>
    </source>
</evidence>
<feature type="transmembrane region" description="Helical" evidence="1">
    <location>
        <begin position="100"/>
        <end position="119"/>
    </location>
</feature>
<dbReference type="eggNOG" id="ENOG502RYMG">
    <property type="taxonomic scope" value="Eukaryota"/>
</dbReference>
<dbReference type="HOGENOM" id="CLU_023866_2_0_1"/>
<sequence>MSASFLPCQEGAEAEVPLPYTDSPLKLLWADIILFFRCLPHLLGVFTPLTPCPSGEQDEMYLCVANVRIFIVHLVLSVSQLAFLISLPFCILFMVPALAILIYAAVFLAINTVICYVVFNRHGPILRSVVPDTERPEHRQECWVFLNGISVGRRWLQNSIDRLACSFGRRVTGVHNKTYGMVFDIIECLIQRNFSYATQDIRDAYALVKKDLLDPDNKKVVFICHSQGGIEGSLVVDWLIDELPCDILNKLEVYTFGSAANHFNNPYKSSGRPPSNIGASPEIPRAKCLRHIEHYANEGDLVCRWGIINFARIPNRYVGQVFVRPGKGHQMVQHYLDTMFLTGPDKRMLDTNEFMEMEVEVPPCRGCGRTYWGRSTSTPAVQPDGHNGISEGLLSVEGAECTECENKPGRKKVKELSRLWLYRNGQSPVN</sequence>
<dbReference type="PANTHER" id="PTHR42044:SF2">
    <property type="entry name" value="DUF676 DOMAIN-CONTAINING PROTEIN"/>
    <property type="match status" value="1"/>
</dbReference>
<dbReference type="PANTHER" id="PTHR42044">
    <property type="entry name" value="DUF676 DOMAIN-CONTAINING PROTEIN-RELATED"/>
    <property type="match status" value="1"/>
</dbReference>
<feature type="transmembrane region" description="Helical" evidence="1">
    <location>
        <begin position="27"/>
        <end position="49"/>
    </location>
</feature>
<dbReference type="AlphaFoldDB" id="Q0CMH6"/>
<dbReference type="InterPro" id="IPR029058">
    <property type="entry name" value="AB_hydrolase_fold"/>
</dbReference>
<dbReference type="OMA" id="FACRFGV"/>
<dbReference type="STRING" id="341663.Q0CMH6"/>
<proteinExistence type="predicted"/>
<accession>Q0CMH6</accession>
<protein>
    <recommendedName>
        <fullName evidence="4">DUF676 domain-containing protein</fullName>
    </recommendedName>
</protein>
<evidence type="ECO:0000256" key="1">
    <source>
        <dbReference type="SAM" id="Phobius"/>
    </source>
</evidence>
<organism evidence="2 3">
    <name type="scientific">Aspergillus terreus (strain NIH 2624 / FGSC A1156)</name>
    <dbReference type="NCBI Taxonomy" id="341663"/>
    <lineage>
        <taxon>Eukaryota</taxon>
        <taxon>Fungi</taxon>
        <taxon>Dikarya</taxon>
        <taxon>Ascomycota</taxon>
        <taxon>Pezizomycotina</taxon>
        <taxon>Eurotiomycetes</taxon>
        <taxon>Eurotiomycetidae</taxon>
        <taxon>Eurotiales</taxon>
        <taxon>Aspergillaceae</taxon>
        <taxon>Aspergillus</taxon>
        <taxon>Aspergillus subgen. Circumdati</taxon>
    </lineage>
</organism>